<protein>
    <submittedName>
        <fullName evidence="2">Uncharacterized protein</fullName>
    </submittedName>
</protein>
<feature type="compositionally biased region" description="Pro residues" evidence="1">
    <location>
        <begin position="69"/>
        <end position="78"/>
    </location>
</feature>
<organism evidence="2 3">
    <name type="scientific">Medusavirus stheno T3</name>
    <dbReference type="NCBI Taxonomy" id="3069717"/>
    <lineage>
        <taxon>Viruses</taxon>
        <taxon>Varidnaviria</taxon>
        <taxon>Bamfordvirae</taxon>
        <taxon>Nucleocytoviricota</taxon>
        <taxon>Megaviricetes</taxon>
        <taxon>Mamonoviridae</taxon>
        <taxon>Medusavirus</taxon>
        <taxon>Medusavirus sthenus</taxon>
    </lineage>
</organism>
<name>A0A7S7YF73_9VIRU</name>
<reference evidence="2 3" key="1">
    <citation type="submission" date="2020-09" db="EMBL/GenBank/DDBJ databases">
        <authorList>
            <person name="Zhang R."/>
            <person name="Garcia K."/>
            <person name="Ogata H."/>
        </authorList>
    </citation>
    <scope>NUCLEOTIDE SEQUENCE [LARGE SCALE GENOMIC DNA]</scope>
    <source>
        <strain evidence="3">stheno</strain>
    </source>
</reference>
<dbReference type="KEGG" id="vg:80543566"/>
<dbReference type="Proteomes" id="UP001162098">
    <property type="component" value="Segment"/>
</dbReference>
<keyword evidence="3" id="KW-1185">Reference proteome</keyword>
<evidence type="ECO:0000313" key="2">
    <source>
        <dbReference type="EMBL" id="QPB44370.1"/>
    </source>
</evidence>
<evidence type="ECO:0000256" key="1">
    <source>
        <dbReference type="SAM" id="MobiDB-lite"/>
    </source>
</evidence>
<sequence>MEEDRKIRKPSKSELYTRIIALEERVQKTETLLQATFGEDVDKSMMDDIGAFWSETVVGSNKRKRNDDPAPPPPPPPVHQETPPEDSDKRIVECVDSFLGSSDSGYVLRAKKALYVQVLKLVIYFLGHAVSTIKLGVYGHEIVMALKPQ</sequence>
<dbReference type="EMBL" id="MW018138">
    <property type="protein sequence ID" value="QPB44370.1"/>
    <property type="molecule type" value="Genomic_DNA"/>
</dbReference>
<evidence type="ECO:0000313" key="3">
    <source>
        <dbReference type="Proteomes" id="UP001162098"/>
    </source>
</evidence>
<feature type="region of interest" description="Disordered" evidence="1">
    <location>
        <begin position="60"/>
        <end position="89"/>
    </location>
</feature>
<proteinExistence type="predicted"/>
<accession>A0A7S7YF73</accession>